<dbReference type="AlphaFoldDB" id="A0A9E3H5H1"/>
<sequence>MKRHWEVDELIEHWTLLPNEITMLANKTGANRLGFAVLLKFFQYETKFPSSHSDIPSTVVDYIAKQVGADIA</sequence>
<dbReference type="Pfam" id="PF13700">
    <property type="entry name" value="DUF4158"/>
    <property type="match status" value="1"/>
</dbReference>
<gene>
    <name evidence="2" type="ORF">KME28_04265</name>
</gene>
<proteinExistence type="predicted"/>
<evidence type="ECO:0000313" key="2">
    <source>
        <dbReference type="EMBL" id="MBW4430957.1"/>
    </source>
</evidence>
<reference evidence="2" key="2">
    <citation type="journal article" date="2022" name="Microbiol. Resour. Announc.">
        <title>Metagenome Sequencing to Explore Phylogenomics of Terrestrial Cyanobacteria.</title>
        <authorList>
            <person name="Ward R.D."/>
            <person name="Stajich J.E."/>
            <person name="Johansen J.R."/>
            <person name="Huntemann M."/>
            <person name="Clum A."/>
            <person name="Foster B."/>
            <person name="Foster B."/>
            <person name="Roux S."/>
            <person name="Palaniappan K."/>
            <person name="Varghese N."/>
            <person name="Mukherjee S."/>
            <person name="Reddy T.B.K."/>
            <person name="Daum C."/>
            <person name="Copeland A."/>
            <person name="Chen I.A."/>
            <person name="Ivanova N.N."/>
            <person name="Kyrpides N.C."/>
            <person name="Shapiro N."/>
            <person name="Eloe-Fadrosh E.A."/>
            <person name="Pietrasiak N."/>
        </authorList>
    </citation>
    <scope>NUCLEOTIDE SEQUENCE</scope>
    <source>
        <strain evidence="2">HA4357-MV3</strain>
    </source>
</reference>
<name>A0A9E3H5H1_9NOST</name>
<dbReference type="InterPro" id="IPR025296">
    <property type="entry name" value="DUF4158"/>
</dbReference>
<evidence type="ECO:0000259" key="1">
    <source>
        <dbReference type="Pfam" id="PF13700"/>
    </source>
</evidence>
<dbReference type="Proteomes" id="UP000813215">
    <property type="component" value="Unassembled WGS sequence"/>
</dbReference>
<dbReference type="EMBL" id="JAHHHW010000043">
    <property type="protein sequence ID" value="MBW4430957.1"/>
    <property type="molecule type" value="Genomic_DNA"/>
</dbReference>
<accession>A0A9E3H5H1</accession>
<comment type="caution">
    <text evidence="2">The sequence shown here is derived from an EMBL/GenBank/DDBJ whole genome shotgun (WGS) entry which is preliminary data.</text>
</comment>
<protein>
    <submittedName>
        <fullName evidence="2">DUF4158 domain-containing protein</fullName>
    </submittedName>
</protein>
<evidence type="ECO:0000313" key="3">
    <source>
        <dbReference type="Proteomes" id="UP000813215"/>
    </source>
</evidence>
<feature type="domain" description="DUF4158" evidence="1">
    <location>
        <begin position="7"/>
        <end position="69"/>
    </location>
</feature>
<organism evidence="2 3">
    <name type="scientific">Pelatocladus maniniholoensis HA4357-MV3</name>
    <dbReference type="NCBI Taxonomy" id="1117104"/>
    <lineage>
        <taxon>Bacteria</taxon>
        <taxon>Bacillati</taxon>
        <taxon>Cyanobacteriota</taxon>
        <taxon>Cyanophyceae</taxon>
        <taxon>Nostocales</taxon>
        <taxon>Nostocaceae</taxon>
        <taxon>Pelatocladus</taxon>
    </lineage>
</organism>
<reference evidence="2" key="1">
    <citation type="submission" date="2021-05" db="EMBL/GenBank/DDBJ databases">
        <authorList>
            <person name="Pietrasiak N."/>
            <person name="Ward R."/>
            <person name="Stajich J.E."/>
            <person name="Kurbessoian T."/>
        </authorList>
    </citation>
    <scope>NUCLEOTIDE SEQUENCE</scope>
    <source>
        <strain evidence="2">HA4357-MV3</strain>
    </source>
</reference>